<dbReference type="EMBL" id="AOIL01000034">
    <property type="protein sequence ID" value="ELY91799.1"/>
    <property type="molecule type" value="Genomic_DNA"/>
</dbReference>
<evidence type="ECO:0000313" key="3">
    <source>
        <dbReference type="EMBL" id="ELY91799.1"/>
    </source>
</evidence>
<gene>
    <name evidence="3" type="ORF">C484_09886</name>
</gene>
<keyword evidence="1" id="KW-0378">Hydrolase</keyword>
<dbReference type="AlphaFoldDB" id="L9ZZK8"/>
<dbReference type="GO" id="GO:0016787">
    <property type="term" value="F:hydrolase activity"/>
    <property type="evidence" value="ECO:0007669"/>
    <property type="project" value="UniProtKB-KW"/>
</dbReference>
<dbReference type="InterPro" id="IPR050266">
    <property type="entry name" value="AB_hydrolase_sf"/>
</dbReference>
<dbReference type="RefSeq" id="WP_006825732.1">
    <property type="nucleotide sequence ID" value="NZ_AOIL01000034.1"/>
</dbReference>
<dbReference type="PANTHER" id="PTHR43798">
    <property type="entry name" value="MONOACYLGLYCEROL LIPASE"/>
    <property type="match status" value="1"/>
</dbReference>
<name>L9ZZK8_9EURY</name>
<dbReference type="PANTHER" id="PTHR43798:SF31">
    <property type="entry name" value="AB HYDROLASE SUPERFAMILY PROTEIN YCLE"/>
    <property type="match status" value="1"/>
</dbReference>
<dbReference type="Pfam" id="PF00561">
    <property type="entry name" value="Abhydrolase_1"/>
    <property type="match status" value="1"/>
</dbReference>
<keyword evidence="4" id="KW-1185">Reference proteome</keyword>
<evidence type="ECO:0000313" key="4">
    <source>
        <dbReference type="Proteomes" id="UP000011648"/>
    </source>
</evidence>
<organism evidence="3 4">
    <name type="scientific">Natrialba taiwanensis DSM 12281</name>
    <dbReference type="NCBI Taxonomy" id="1230458"/>
    <lineage>
        <taxon>Archaea</taxon>
        <taxon>Methanobacteriati</taxon>
        <taxon>Methanobacteriota</taxon>
        <taxon>Stenosarchaea group</taxon>
        <taxon>Halobacteria</taxon>
        <taxon>Halobacteriales</taxon>
        <taxon>Natrialbaceae</taxon>
        <taxon>Natrialba</taxon>
    </lineage>
</organism>
<keyword evidence="3" id="KW-0560">Oxidoreductase</keyword>
<dbReference type="Gene3D" id="3.40.50.1820">
    <property type="entry name" value="alpha/beta hydrolase"/>
    <property type="match status" value="1"/>
</dbReference>
<dbReference type="GO" id="GO:0016020">
    <property type="term" value="C:membrane"/>
    <property type="evidence" value="ECO:0007669"/>
    <property type="project" value="TreeGrafter"/>
</dbReference>
<reference evidence="3 4" key="1">
    <citation type="journal article" date="2014" name="PLoS Genet.">
        <title>Phylogenetically driven sequencing of extremely halophilic archaea reveals strategies for static and dynamic osmo-response.</title>
        <authorList>
            <person name="Becker E.A."/>
            <person name="Seitzer P.M."/>
            <person name="Tritt A."/>
            <person name="Larsen D."/>
            <person name="Krusor M."/>
            <person name="Yao A.I."/>
            <person name="Wu D."/>
            <person name="Madern D."/>
            <person name="Eisen J.A."/>
            <person name="Darling A.E."/>
            <person name="Facciotti M.T."/>
        </authorList>
    </citation>
    <scope>NUCLEOTIDE SEQUENCE [LARGE SCALE GENOMIC DNA]</scope>
    <source>
        <strain evidence="3 4">DSM 12281</strain>
    </source>
</reference>
<sequence>MATLTTNDGVELYYETQGEGPPLVFVTAWSSTLQFFEKNIPDLAEDYQVVAFDHRGHGESERPGHGYRISRLAMDLKELLDYLDLTDVTAVGWSMGAVVLWSHLELFGSDRISKLVCVDQSPKENLVPQDWDQQRCFDVEAFTTLAKDIEYAEEDVFSRMAGRYDSVTLGDSGFVDEMVDCSKTAKIELMRDILNLDWRTFLSEIEIPTLVFVGRDSRATPPEESAYVGDQIPNAETVFFDNAGHMLFWENSEKFNETVREFSNGREDT</sequence>
<accession>L9ZZK8</accession>
<dbReference type="PRINTS" id="PR00111">
    <property type="entry name" value="ABHYDROLASE"/>
</dbReference>
<dbReference type="InterPro" id="IPR029058">
    <property type="entry name" value="AB_hydrolase_fold"/>
</dbReference>
<evidence type="ECO:0000259" key="2">
    <source>
        <dbReference type="Pfam" id="PF00561"/>
    </source>
</evidence>
<evidence type="ECO:0000256" key="1">
    <source>
        <dbReference type="ARBA" id="ARBA00022801"/>
    </source>
</evidence>
<dbReference type="SUPFAM" id="SSF53474">
    <property type="entry name" value="alpha/beta-Hydrolases"/>
    <property type="match status" value="1"/>
</dbReference>
<comment type="caution">
    <text evidence="3">The sequence shown here is derived from an EMBL/GenBank/DDBJ whole genome shotgun (WGS) entry which is preliminary data.</text>
</comment>
<dbReference type="Proteomes" id="UP000011648">
    <property type="component" value="Unassembled WGS sequence"/>
</dbReference>
<feature type="domain" description="AB hydrolase-1" evidence="2">
    <location>
        <begin position="21"/>
        <end position="251"/>
    </location>
</feature>
<proteinExistence type="predicted"/>
<dbReference type="PATRIC" id="fig|1230458.4.peg.1985"/>
<protein>
    <submittedName>
        <fullName evidence="3">Arylesterase, non-heme chloride peroxidase</fullName>
    </submittedName>
</protein>
<keyword evidence="3" id="KW-0575">Peroxidase</keyword>
<dbReference type="OrthoDB" id="111592at2157"/>
<dbReference type="GO" id="GO:0004601">
    <property type="term" value="F:peroxidase activity"/>
    <property type="evidence" value="ECO:0007669"/>
    <property type="project" value="UniProtKB-KW"/>
</dbReference>
<dbReference type="InterPro" id="IPR000073">
    <property type="entry name" value="AB_hydrolase_1"/>
</dbReference>
<dbReference type="STRING" id="1230458.C484_09886"/>